<protein>
    <submittedName>
        <fullName evidence="1">Uncharacterized protein</fullName>
    </submittedName>
</protein>
<reference evidence="1" key="1">
    <citation type="journal article" date="2020" name="mSystems">
        <title>Genome- and Community-Level Interaction Insights into Carbon Utilization and Element Cycling Functions of Hydrothermarchaeota in Hydrothermal Sediment.</title>
        <authorList>
            <person name="Zhou Z."/>
            <person name="Liu Y."/>
            <person name="Xu W."/>
            <person name="Pan J."/>
            <person name="Luo Z.H."/>
            <person name="Li M."/>
        </authorList>
    </citation>
    <scope>NUCLEOTIDE SEQUENCE [LARGE SCALE GENOMIC DNA]</scope>
    <source>
        <strain evidence="1">SpSt-579</strain>
    </source>
</reference>
<dbReference type="AlphaFoldDB" id="A0A7C4QWQ2"/>
<name>A0A7C4QWQ2_UNCC3</name>
<accession>A0A7C4QWQ2</accession>
<dbReference type="EMBL" id="DSYQ01000001">
    <property type="protein sequence ID" value="HGT70636.1"/>
    <property type="molecule type" value="Genomic_DNA"/>
</dbReference>
<sequence>MTKKKSEKRDAINIQRKEFIDEVEMVLVRIYKKQGCESNFSITTIHLYLKDIFEKFNIDDRKHYDAIKYVLDYIIRYRKKICFEEQNKKYVFVHLDLTSGSSPTFCFKYGGGDFITEFQKLQKIKKRL</sequence>
<gene>
    <name evidence="1" type="ORF">ENT43_00035</name>
</gene>
<proteinExistence type="predicted"/>
<comment type="caution">
    <text evidence="1">The sequence shown here is derived from an EMBL/GenBank/DDBJ whole genome shotgun (WGS) entry which is preliminary data.</text>
</comment>
<evidence type="ECO:0000313" key="1">
    <source>
        <dbReference type="EMBL" id="HGT70636.1"/>
    </source>
</evidence>
<organism evidence="1">
    <name type="scientific">candidate division CPR3 bacterium</name>
    <dbReference type="NCBI Taxonomy" id="2268181"/>
    <lineage>
        <taxon>Bacteria</taxon>
        <taxon>Bacteria division CPR3</taxon>
    </lineage>
</organism>